<dbReference type="PATRIC" id="fig|329854.7.peg.1701"/>
<accession>A0A139LLF5</accession>
<evidence type="ECO:0000313" key="2">
    <source>
        <dbReference type="Proteomes" id="UP000070319"/>
    </source>
</evidence>
<comment type="caution">
    <text evidence="1">The sequence shown here is derived from an EMBL/GenBank/DDBJ whole genome shotgun (WGS) entry which is preliminary data.</text>
</comment>
<protein>
    <submittedName>
        <fullName evidence="1">Uncharacterized protein</fullName>
    </submittedName>
</protein>
<sequence length="46" mass="5460">MYNICVRGIAGYATNTFLPRLFYKMIFSFYRKLHISATFEWLDSAC</sequence>
<dbReference type="EMBL" id="LTDF01000068">
    <property type="protein sequence ID" value="KXT52261.1"/>
    <property type="molecule type" value="Genomic_DNA"/>
</dbReference>
<organism evidence="1">
    <name type="scientific">Bacteroides intestinalis</name>
    <dbReference type="NCBI Taxonomy" id="329854"/>
    <lineage>
        <taxon>Bacteria</taxon>
        <taxon>Pseudomonadati</taxon>
        <taxon>Bacteroidota</taxon>
        <taxon>Bacteroidia</taxon>
        <taxon>Bacteroidales</taxon>
        <taxon>Bacteroidaceae</taxon>
        <taxon>Bacteroides</taxon>
    </lineage>
</organism>
<dbReference type="AlphaFoldDB" id="A0A139LLF5"/>
<dbReference type="Proteomes" id="UP000070319">
    <property type="component" value="Unassembled WGS sequence"/>
</dbReference>
<proteinExistence type="predicted"/>
<gene>
    <name evidence="1" type="ORF">HMPREF2531_01671</name>
</gene>
<evidence type="ECO:0000313" key="1">
    <source>
        <dbReference type="EMBL" id="KXT52261.1"/>
    </source>
</evidence>
<reference evidence="1 2" key="1">
    <citation type="submission" date="2016-02" db="EMBL/GenBank/DDBJ databases">
        <authorList>
            <person name="Wen L."/>
            <person name="He K."/>
            <person name="Yang H."/>
        </authorList>
    </citation>
    <scope>NUCLEOTIDE SEQUENCE [LARGE SCALE GENOMIC DNA]</scope>
    <source>
        <strain evidence="1 2">KLE1704</strain>
    </source>
</reference>
<name>A0A139LLF5_9BACE</name>